<keyword evidence="3" id="KW-1185">Reference proteome</keyword>
<dbReference type="HOGENOM" id="CLU_012494_22_1_1"/>
<sequence length="392" mass="42723">MMEKMNGKQPKRRRKFENLRDMDREFELIGHDFGQLGLHHITITNQEMAGVDRSRRSSSSPPPLPWTVRVQLAALSAAHRSDGSVRRLLFYLGDLHAAASPRPDAAGVRSVDVTIDASRGLWARVFCPPTNTAAVKLPVVVYFHGGGFVLFSAASRPYDALCRRISRGVGAVVVSVNYRLAPEHRFPAAYDDGLAALRYLDANGLAEAAAELGAAVDLSRCFLAGDSAGGNIVHHVAQRWAASTTSPSSSLRLAGAVLISPFFGGEERTEEEVGLDKASLSLSLARTDYFWREFLPEGATRDHAAARVCGGERVELAEAFPPAMVVIGGFDLLKGWQARYVAALREKGKAVRVVEYPDAIHGFHAFPELADSGKLVEEMKQFVQEHSSNRMA</sequence>
<dbReference type="Gramene" id="ORUFI07G25200.2">
    <property type="protein sequence ID" value="ORUFI07G25200.2"/>
    <property type="gene ID" value="ORUFI07G25200"/>
</dbReference>
<dbReference type="OMA" id="CTVRVQL"/>
<evidence type="ECO:0000259" key="1">
    <source>
        <dbReference type="Pfam" id="PF07859"/>
    </source>
</evidence>
<dbReference type="Pfam" id="PF07859">
    <property type="entry name" value="Abhydrolase_3"/>
    <property type="match status" value="1"/>
</dbReference>
<dbReference type="Gene3D" id="3.40.50.1820">
    <property type="entry name" value="alpha/beta hydrolase"/>
    <property type="match status" value="1"/>
</dbReference>
<name>A0A0E0QBX4_ORYRU</name>
<reference evidence="2" key="2">
    <citation type="submission" date="2015-06" db="UniProtKB">
        <authorList>
            <consortium name="EnsemblPlants"/>
        </authorList>
    </citation>
    <scope>IDENTIFICATION</scope>
</reference>
<dbReference type="SUPFAM" id="SSF53474">
    <property type="entry name" value="alpha/beta-Hydrolases"/>
    <property type="match status" value="1"/>
</dbReference>
<evidence type="ECO:0000313" key="2">
    <source>
        <dbReference type="EnsemblPlants" id="ORUFI07G25200.2"/>
    </source>
</evidence>
<organism evidence="2 3">
    <name type="scientific">Oryza rufipogon</name>
    <name type="common">Brownbeard rice</name>
    <name type="synonym">Asian wild rice</name>
    <dbReference type="NCBI Taxonomy" id="4529"/>
    <lineage>
        <taxon>Eukaryota</taxon>
        <taxon>Viridiplantae</taxon>
        <taxon>Streptophyta</taxon>
        <taxon>Embryophyta</taxon>
        <taxon>Tracheophyta</taxon>
        <taxon>Spermatophyta</taxon>
        <taxon>Magnoliopsida</taxon>
        <taxon>Liliopsida</taxon>
        <taxon>Poales</taxon>
        <taxon>Poaceae</taxon>
        <taxon>BOP clade</taxon>
        <taxon>Oryzoideae</taxon>
        <taxon>Oryzeae</taxon>
        <taxon>Oryzinae</taxon>
        <taxon>Oryza</taxon>
    </lineage>
</organism>
<dbReference type="PANTHER" id="PTHR23024">
    <property type="entry name" value="ARYLACETAMIDE DEACETYLASE"/>
    <property type="match status" value="1"/>
</dbReference>
<accession>A0A0E0QBX4</accession>
<dbReference type="InterPro" id="IPR050466">
    <property type="entry name" value="Carboxylest/Gibb_receptor"/>
</dbReference>
<dbReference type="InterPro" id="IPR013094">
    <property type="entry name" value="AB_hydrolase_3"/>
</dbReference>
<dbReference type="AlphaFoldDB" id="A0A0E0QBX4"/>
<protein>
    <recommendedName>
        <fullName evidence="1">Alpha/beta hydrolase fold-3 domain-containing protein</fullName>
    </recommendedName>
</protein>
<dbReference type="InterPro" id="IPR029058">
    <property type="entry name" value="AB_hydrolase_fold"/>
</dbReference>
<dbReference type="GO" id="GO:0016787">
    <property type="term" value="F:hydrolase activity"/>
    <property type="evidence" value="ECO:0007669"/>
    <property type="project" value="InterPro"/>
</dbReference>
<dbReference type="PANTHER" id="PTHR23024:SF538">
    <property type="entry name" value="OS07G0643100 PROTEIN"/>
    <property type="match status" value="1"/>
</dbReference>
<reference evidence="3" key="1">
    <citation type="submission" date="2013-06" db="EMBL/GenBank/DDBJ databases">
        <authorList>
            <person name="Zhao Q."/>
        </authorList>
    </citation>
    <scope>NUCLEOTIDE SEQUENCE</scope>
    <source>
        <strain evidence="3">cv. W1943</strain>
    </source>
</reference>
<proteinExistence type="predicted"/>
<dbReference type="EnsemblPlants" id="ORUFI07G25200.2">
    <property type="protein sequence ID" value="ORUFI07G25200.2"/>
    <property type="gene ID" value="ORUFI07G25200"/>
</dbReference>
<dbReference type="Proteomes" id="UP000008022">
    <property type="component" value="Unassembled WGS sequence"/>
</dbReference>
<feature type="domain" description="Alpha/beta hydrolase fold-3" evidence="1">
    <location>
        <begin position="140"/>
        <end position="364"/>
    </location>
</feature>
<evidence type="ECO:0000313" key="3">
    <source>
        <dbReference type="Proteomes" id="UP000008022"/>
    </source>
</evidence>